<protein>
    <recommendedName>
        <fullName evidence="9">Copper-fist domain-containing protein</fullName>
    </recommendedName>
</protein>
<evidence type="ECO:0000313" key="10">
    <source>
        <dbReference type="EMBL" id="TPX07070.1"/>
    </source>
</evidence>
<dbReference type="InterPro" id="IPR036395">
    <property type="entry name" value="Cu_fist_DNA-bd_dom_sf"/>
</dbReference>
<keyword evidence="3" id="KW-0862">Zinc</keyword>
<comment type="subcellular location">
    <subcellularLocation>
        <location evidence="1">Nucleus</location>
    </subcellularLocation>
</comment>
<evidence type="ECO:0000256" key="5">
    <source>
        <dbReference type="ARBA" id="ARBA00023015"/>
    </source>
</evidence>
<evidence type="ECO:0000256" key="6">
    <source>
        <dbReference type="ARBA" id="ARBA00023163"/>
    </source>
</evidence>
<dbReference type="GO" id="GO:0006878">
    <property type="term" value="P:intracellular copper ion homeostasis"/>
    <property type="evidence" value="ECO:0007669"/>
    <property type="project" value="TreeGrafter"/>
</dbReference>
<dbReference type="Pfam" id="PF00649">
    <property type="entry name" value="Copper-fist"/>
    <property type="match status" value="1"/>
</dbReference>
<dbReference type="GO" id="GO:0005634">
    <property type="term" value="C:nucleus"/>
    <property type="evidence" value="ECO:0007669"/>
    <property type="project" value="UniProtKB-SubCell"/>
</dbReference>
<comment type="caution">
    <text evidence="10">The sequence shown here is derived from an EMBL/GenBank/DDBJ whole genome shotgun (WGS) entry which is preliminary data.</text>
</comment>
<accession>A0A507AS87</accession>
<name>A0A507AS87_9PEZI</name>
<evidence type="ECO:0000256" key="8">
    <source>
        <dbReference type="SAM" id="MobiDB-lite"/>
    </source>
</evidence>
<evidence type="ECO:0000259" key="9">
    <source>
        <dbReference type="PROSITE" id="PS50073"/>
    </source>
</evidence>
<dbReference type="EMBL" id="SKBQ01000095">
    <property type="protein sequence ID" value="TPX07070.1"/>
    <property type="molecule type" value="Genomic_DNA"/>
</dbReference>
<evidence type="ECO:0000256" key="3">
    <source>
        <dbReference type="ARBA" id="ARBA00022833"/>
    </source>
</evidence>
<keyword evidence="7" id="KW-0539">Nucleus</keyword>
<dbReference type="GO" id="GO:0006879">
    <property type="term" value="P:intracellular iron ion homeostasis"/>
    <property type="evidence" value="ECO:0007669"/>
    <property type="project" value="TreeGrafter"/>
</dbReference>
<proteinExistence type="predicted"/>
<feature type="domain" description="Copper-fist" evidence="9">
    <location>
        <begin position="1"/>
        <end position="39"/>
    </location>
</feature>
<dbReference type="PANTHER" id="PTHR28088:SF5">
    <property type="entry name" value="TRANSCRIPTIONAL ACTIVATOR HAA1-RELATED"/>
    <property type="match status" value="1"/>
</dbReference>
<sequence length="473" mass="50522">MLIDGEKWACEACVRGHRVSNCQHSDRPLQHINKKGRPVSQCGHCRAMRKSKSSHVKCDCGEKTHKCIHLQGVVEGHKGEHATNPRTFSSILSVSDHLASSATESCCCNHGGRCTCSHKKDQPSLDPVPESDSDQEPSVAPKSACAKNPLARRRRANTIHSDGVLSFDENGHHKPTYKHNKASQKTGPYQLNRVNSLHSASSLSNRSVDNLMNGSSNGDSGSTIDSSISSHVLHGKRRVKSEAASPMMNSNAAFSQLNGQLPPLDLSSIEYPSYIAGGFDLFNNLSDHETGLFSAGLSATSVDWSHYDLDFNASKTGDNFAPSSYSQPPSFAGFDFSGSEQAPTLTTNTSGDVSEVEDFLGPSLDDFDASGAFGASTAPNTFSVGGPQTGLFNSNDLGPMDYDDLKIMKVGNKFLPTPASLAGDEPSLGVTSAGANGFSFVEDDPALWVSDYSGLPAMSDNTETGMLPLWDQQ</sequence>
<dbReference type="GO" id="GO:0005507">
    <property type="term" value="F:copper ion binding"/>
    <property type="evidence" value="ECO:0007669"/>
    <property type="project" value="InterPro"/>
</dbReference>
<dbReference type="GO" id="GO:0000981">
    <property type="term" value="F:DNA-binding transcription factor activity, RNA polymerase II-specific"/>
    <property type="evidence" value="ECO:0007669"/>
    <property type="project" value="TreeGrafter"/>
</dbReference>
<dbReference type="RefSeq" id="XP_030988781.1">
    <property type="nucleotide sequence ID" value="XM_031133641.1"/>
</dbReference>
<reference evidence="10 11" key="1">
    <citation type="submission" date="2019-06" db="EMBL/GenBank/DDBJ databases">
        <title>Draft genome sequence of the filamentous fungus Phialemoniopsis curvata isolated from diesel fuel.</title>
        <authorList>
            <person name="Varaljay V.A."/>
            <person name="Lyon W.J."/>
            <person name="Crouch A.L."/>
            <person name="Drake C.E."/>
            <person name="Hollomon J.M."/>
            <person name="Nadeau L.J."/>
            <person name="Nunn H.S."/>
            <person name="Stevenson B.S."/>
            <person name="Bojanowski C.L."/>
            <person name="Crookes-Goodson W.J."/>
        </authorList>
    </citation>
    <scope>NUCLEOTIDE SEQUENCE [LARGE SCALE GENOMIC DNA]</scope>
    <source>
        <strain evidence="10 11">D216</strain>
    </source>
</reference>
<feature type="compositionally biased region" description="Low complexity" evidence="8">
    <location>
        <begin position="193"/>
        <end position="227"/>
    </location>
</feature>
<evidence type="ECO:0000256" key="7">
    <source>
        <dbReference type="ARBA" id="ARBA00023242"/>
    </source>
</evidence>
<dbReference type="SMART" id="SM01090">
    <property type="entry name" value="Copper-fist"/>
    <property type="match status" value="1"/>
</dbReference>
<feature type="compositionally biased region" description="Basic residues" evidence="8">
    <location>
        <begin position="173"/>
        <end position="182"/>
    </location>
</feature>
<dbReference type="InterPro" id="IPR051763">
    <property type="entry name" value="Copper_Homeo_Regul"/>
</dbReference>
<keyword evidence="6" id="KW-0804">Transcription</keyword>
<dbReference type="PRINTS" id="PR00617">
    <property type="entry name" value="COPPERFIST"/>
</dbReference>
<dbReference type="STRING" id="1093900.A0A507AS87"/>
<dbReference type="SUPFAM" id="SSF57879">
    <property type="entry name" value="Zinc domain conserved in yeast copper-regulated transcription factors"/>
    <property type="match status" value="1"/>
</dbReference>
<keyword evidence="11" id="KW-1185">Reference proteome</keyword>
<dbReference type="AlphaFoldDB" id="A0A507AS87"/>
<dbReference type="GO" id="GO:0045944">
    <property type="term" value="P:positive regulation of transcription by RNA polymerase II"/>
    <property type="evidence" value="ECO:0007669"/>
    <property type="project" value="TreeGrafter"/>
</dbReference>
<evidence type="ECO:0000256" key="1">
    <source>
        <dbReference type="ARBA" id="ARBA00004123"/>
    </source>
</evidence>
<evidence type="ECO:0000256" key="2">
    <source>
        <dbReference type="ARBA" id="ARBA00022723"/>
    </source>
</evidence>
<evidence type="ECO:0000313" key="11">
    <source>
        <dbReference type="Proteomes" id="UP000319257"/>
    </source>
</evidence>
<dbReference type="PROSITE" id="PS50073">
    <property type="entry name" value="COPPER_FIST_2"/>
    <property type="match status" value="1"/>
</dbReference>
<dbReference type="FunFam" id="3.90.430.10:FF:000001">
    <property type="entry name" value="Copper fist DNA-binding protein"/>
    <property type="match status" value="1"/>
</dbReference>
<dbReference type="OrthoDB" id="5600085at2759"/>
<dbReference type="PANTHER" id="PTHR28088">
    <property type="entry name" value="TRANSCRIPTIONAL ACTIVATOR HAA1-RELATED"/>
    <property type="match status" value="1"/>
</dbReference>
<dbReference type="Proteomes" id="UP000319257">
    <property type="component" value="Unassembled WGS sequence"/>
</dbReference>
<gene>
    <name evidence="10" type="ORF">E0L32_010965</name>
</gene>
<dbReference type="InterPro" id="IPR001083">
    <property type="entry name" value="Cu_fist_DNA-bd_dom"/>
</dbReference>
<organism evidence="10 11">
    <name type="scientific">Thyridium curvatum</name>
    <dbReference type="NCBI Taxonomy" id="1093900"/>
    <lineage>
        <taxon>Eukaryota</taxon>
        <taxon>Fungi</taxon>
        <taxon>Dikarya</taxon>
        <taxon>Ascomycota</taxon>
        <taxon>Pezizomycotina</taxon>
        <taxon>Sordariomycetes</taxon>
        <taxon>Sordariomycetidae</taxon>
        <taxon>Thyridiales</taxon>
        <taxon>Thyridiaceae</taxon>
        <taxon>Thyridium</taxon>
    </lineage>
</organism>
<feature type="region of interest" description="Disordered" evidence="8">
    <location>
        <begin position="119"/>
        <end position="227"/>
    </location>
</feature>
<keyword evidence="5" id="KW-0805">Transcription regulation</keyword>
<dbReference type="GO" id="GO:0000978">
    <property type="term" value="F:RNA polymerase II cis-regulatory region sequence-specific DNA binding"/>
    <property type="evidence" value="ECO:0007669"/>
    <property type="project" value="TreeGrafter"/>
</dbReference>
<keyword evidence="2" id="KW-0479">Metal-binding</keyword>
<keyword evidence="4" id="KW-0186">Copper</keyword>
<dbReference type="GeneID" id="41978412"/>
<dbReference type="InParanoid" id="A0A507AS87"/>
<dbReference type="Gene3D" id="3.90.430.10">
    <property type="entry name" value="Copper fist DNA-binding domain"/>
    <property type="match status" value="1"/>
</dbReference>
<dbReference type="SMART" id="SM00412">
    <property type="entry name" value="Cu_FIST"/>
    <property type="match status" value="1"/>
</dbReference>
<evidence type="ECO:0000256" key="4">
    <source>
        <dbReference type="ARBA" id="ARBA00023008"/>
    </source>
</evidence>